<dbReference type="Pfam" id="PF17332">
    <property type="entry name" value="DUF5592"/>
    <property type="match status" value="1"/>
</dbReference>
<dbReference type="Proteomes" id="UP000182945">
    <property type="component" value="Plasmid unnamed1"/>
</dbReference>
<keyword evidence="1" id="KW-1133">Transmembrane helix</keyword>
<dbReference type="EMBL" id="CP017963">
    <property type="protein sequence ID" value="APC50395.1"/>
    <property type="molecule type" value="Genomic_DNA"/>
</dbReference>
<evidence type="ECO:0000256" key="1">
    <source>
        <dbReference type="SAM" id="Phobius"/>
    </source>
</evidence>
<feature type="transmembrane region" description="Helical" evidence="1">
    <location>
        <begin position="47"/>
        <end position="62"/>
    </location>
</feature>
<organism evidence="2 3">
    <name type="scientific">Virgibacillus halodenitrificans</name>
    <name type="common">Bacillus halodenitrificans</name>
    <dbReference type="NCBI Taxonomy" id="1482"/>
    <lineage>
        <taxon>Bacteria</taxon>
        <taxon>Bacillati</taxon>
        <taxon>Bacillota</taxon>
        <taxon>Bacilli</taxon>
        <taxon>Bacillales</taxon>
        <taxon>Bacillaceae</taxon>
        <taxon>Virgibacillus</taxon>
    </lineage>
</organism>
<geneLocation type="plasmid" evidence="2 3">
    <name>unnamed1</name>
</geneLocation>
<dbReference type="RefSeq" id="WP_071650115.1">
    <property type="nucleotide sequence ID" value="NZ_CP017963.1"/>
</dbReference>
<dbReference type="GeneID" id="71516526"/>
<keyword evidence="1" id="KW-0472">Membrane</keyword>
<dbReference type="KEGG" id="vhl:BME96_19120"/>
<dbReference type="InterPro" id="IPR020275">
    <property type="entry name" value="DUF5592"/>
</dbReference>
<name>A0AAC9NMP5_VIRHA</name>
<accession>A0AAC9NMP5</accession>
<keyword evidence="2" id="KW-0614">Plasmid</keyword>
<reference evidence="2 3" key="1">
    <citation type="submission" date="2016-11" db="EMBL/GenBank/DDBJ databases">
        <title>Complete genome sequencing of Virgibacillus halodenitrificans PDB-F2.</title>
        <authorList>
            <person name="Sun Z."/>
            <person name="Zhou Y."/>
            <person name="Li H."/>
        </authorList>
    </citation>
    <scope>NUCLEOTIDE SEQUENCE [LARGE SCALE GENOMIC DNA]</scope>
    <source>
        <strain evidence="2 3">PDB-F2</strain>
        <plasmid evidence="2 3">unnamed1</plasmid>
    </source>
</reference>
<feature type="transmembrane region" description="Helical" evidence="1">
    <location>
        <begin position="12"/>
        <end position="35"/>
    </location>
</feature>
<sequence>MYHNPKNTKQEIKLWAFYLLDIGIIAAMLFIATYIMKIVPLSGGMQIFYYILSACFGVFLCAKTPSHPTERNITILLHIFRMDRNRYHAIDVKDFEQRKDGLI</sequence>
<keyword evidence="1" id="KW-0812">Transmembrane</keyword>
<protein>
    <submittedName>
        <fullName evidence="2">Uncharacterized protein</fullName>
    </submittedName>
</protein>
<gene>
    <name evidence="2" type="ORF">BME96_19120</name>
</gene>
<evidence type="ECO:0000313" key="3">
    <source>
        <dbReference type="Proteomes" id="UP000182945"/>
    </source>
</evidence>
<dbReference type="AlphaFoldDB" id="A0AAC9NMP5"/>
<evidence type="ECO:0000313" key="2">
    <source>
        <dbReference type="EMBL" id="APC50395.1"/>
    </source>
</evidence>
<proteinExistence type="predicted"/>